<feature type="transmembrane region" description="Helical" evidence="7">
    <location>
        <begin position="356"/>
        <end position="373"/>
    </location>
</feature>
<proteinExistence type="predicted"/>
<keyword evidence="10" id="KW-1185">Reference proteome</keyword>
<dbReference type="GO" id="GO:0022857">
    <property type="term" value="F:transmembrane transporter activity"/>
    <property type="evidence" value="ECO:0007669"/>
    <property type="project" value="InterPro"/>
</dbReference>
<name>A0A4U0SAV9_9ACTN</name>
<evidence type="ECO:0000256" key="3">
    <source>
        <dbReference type="ARBA" id="ARBA00022475"/>
    </source>
</evidence>
<evidence type="ECO:0000313" key="9">
    <source>
        <dbReference type="EMBL" id="TJZ97454.1"/>
    </source>
</evidence>
<dbReference type="Proteomes" id="UP000305778">
    <property type="component" value="Unassembled WGS sequence"/>
</dbReference>
<dbReference type="Gene3D" id="1.20.1250.20">
    <property type="entry name" value="MFS general substrate transporter like domains"/>
    <property type="match status" value="1"/>
</dbReference>
<organism evidence="9 10">
    <name type="scientific">Actinacidiphila oryziradicis</name>
    <dbReference type="NCBI Taxonomy" id="2571141"/>
    <lineage>
        <taxon>Bacteria</taxon>
        <taxon>Bacillati</taxon>
        <taxon>Actinomycetota</taxon>
        <taxon>Actinomycetes</taxon>
        <taxon>Kitasatosporales</taxon>
        <taxon>Streptomycetaceae</taxon>
        <taxon>Actinacidiphila</taxon>
    </lineage>
</organism>
<protein>
    <submittedName>
        <fullName evidence="9">MFS transporter</fullName>
    </submittedName>
</protein>
<dbReference type="PROSITE" id="PS50850">
    <property type="entry name" value="MFS"/>
    <property type="match status" value="1"/>
</dbReference>
<dbReference type="EMBL" id="SUMC01000144">
    <property type="protein sequence ID" value="TJZ97454.1"/>
    <property type="molecule type" value="Genomic_DNA"/>
</dbReference>
<feature type="transmembrane region" description="Helical" evidence="7">
    <location>
        <begin position="226"/>
        <end position="247"/>
    </location>
</feature>
<reference evidence="9 10" key="1">
    <citation type="submission" date="2019-04" db="EMBL/GenBank/DDBJ databases">
        <title>Streptomyces oryziradicis sp. nov., a novel actinomycete isolated from rhizosphere soil of rice (Oryza sativa L.).</title>
        <authorList>
            <person name="Li C."/>
        </authorList>
    </citation>
    <scope>NUCLEOTIDE SEQUENCE [LARGE SCALE GENOMIC DNA]</scope>
    <source>
        <strain evidence="9 10">NEAU-C40</strain>
    </source>
</reference>
<sequence>MWRNWTELDRPARRFITASAVSFVGDGMRYAALPLLAAQHGAGPTELGVLLGFATLPFLVLGIFGGVLADRMRRRSLLIACDVLRLVVMGGFVLALATGHVPLPVMYGVAFLMGLLESVATSATFAFLPTLVAEKDLERANGMSSTALLLGRQFVGPLAGAALLEAGRTLPFALDAVTFLLSVALLATIARGVEEEPVGNPTGNGPRAVFADVRASARWMRVTPHVLAIAVSAAVINLFNSGALAVQPDFAERVLGGNSMVYALMMASSALGGVLGAQAAATLATRLTSPALVCLALLCVGSGYLVVAVSGLQLVAFAGLALTGVGFSFWGVATTSWRQRLTPAGLRGRADALHRMISWGVLPVGSVLGGLVAARWGSWLPFLLVGCAPLLLLPLFLRRKDGPTDRMVPADTGATQTVTAPAD</sequence>
<accession>A0A4U0SAV9</accession>
<feature type="transmembrane region" description="Helical" evidence="7">
    <location>
        <begin position="379"/>
        <end position="397"/>
    </location>
</feature>
<dbReference type="PANTHER" id="PTHR23513:SF6">
    <property type="entry name" value="MAJOR FACILITATOR SUPERFAMILY ASSOCIATED DOMAIN-CONTAINING PROTEIN"/>
    <property type="match status" value="1"/>
</dbReference>
<feature type="transmembrane region" description="Helical" evidence="7">
    <location>
        <begin position="259"/>
        <end position="284"/>
    </location>
</feature>
<evidence type="ECO:0000256" key="6">
    <source>
        <dbReference type="ARBA" id="ARBA00023136"/>
    </source>
</evidence>
<evidence type="ECO:0000256" key="1">
    <source>
        <dbReference type="ARBA" id="ARBA00004651"/>
    </source>
</evidence>
<evidence type="ECO:0000256" key="2">
    <source>
        <dbReference type="ARBA" id="ARBA00022448"/>
    </source>
</evidence>
<feature type="transmembrane region" description="Helical" evidence="7">
    <location>
        <begin position="315"/>
        <end position="335"/>
    </location>
</feature>
<dbReference type="RefSeq" id="WP_136730579.1">
    <property type="nucleotide sequence ID" value="NZ_SUMC01000144.1"/>
</dbReference>
<keyword evidence="5 7" id="KW-1133">Transmembrane helix</keyword>
<comment type="subcellular location">
    <subcellularLocation>
        <location evidence="1">Cell membrane</location>
        <topology evidence="1">Multi-pass membrane protein</topology>
    </subcellularLocation>
</comment>
<keyword evidence="3" id="KW-1003">Cell membrane</keyword>
<evidence type="ECO:0000256" key="5">
    <source>
        <dbReference type="ARBA" id="ARBA00022989"/>
    </source>
</evidence>
<keyword evidence="6 7" id="KW-0472">Membrane</keyword>
<feature type="transmembrane region" description="Helical" evidence="7">
    <location>
        <begin position="109"/>
        <end position="133"/>
    </location>
</feature>
<dbReference type="CDD" id="cd06173">
    <property type="entry name" value="MFS_MefA_like"/>
    <property type="match status" value="1"/>
</dbReference>
<dbReference type="Pfam" id="PF05977">
    <property type="entry name" value="MFS_3"/>
    <property type="match status" value="1"/>
</dbReference>
<gene>
    <name evidence="9" type="ORF">FCI23_49705</name>
</gene>
<dbReference type="GO" id="GO:0005886">
    <property type="term" value="C:plasma membrane"/>
    <property type="evidence" value="ECO:0007669"/>
    <property type="project" value="UniProtKB-SubCell"/>
</dbReference>
<keyword evidence="4 7" id="KW-0812">Transmembrane</keyword>
<dbReference type="OrthoDB" id="9815525at2"/>
<comment type="caution">
    <text evidence="9">The sequence shown here is derived from an EMBL/GenBank/DDBJ whole genome shotgun (WGS) entry which is preliminary data.</text>
</comment>
<feature type="transmembrane region" description="Helical" evidence="7">
    <location>
        <begin position="291"/>
        <end position="309"/>
    </location>
</feature>
<dbReference type="AlphaFoldDB" id="A0A4U0SAV9"/>
<feature type="transmembrane region" description="Helical" evidence="7">
    <location>
        <begin position="76"/>
        <end position="97"/>
    </location>
</feature>
<dbReference type="PANTHER" id="PTHR23513">
    <property type="entry name" value="INTEGRAL MEMBRANE EFFLUX PROTEIN-RELATED"/>
    <property type="match status" value="1"/>
</dbReference>
<keyword evidence="2" id="KW-0813">Transport</keyword>
<dbReference type="InterPro" id="IPR020846">
    <property type="entry name" value="MFS_dom"/>
</dbReference>
<evidence type="ECO:0000313" key="10">
    <source>
        <dbReference type="Proteomes" id="UP000305778"/>
    </source>
</evidence>
<feature type="domain" description="Major facilitator superfamily (MFS) profile" evidence="8">
    <location>
        <begin position="226"/>
        <end position="423"/>
    </location>
</feature>
<dbReference type="InterPro" id="IPR010290">
    <property type="entry name" value="TM_effector"/>
</dbReference>
<evidence type="ECO:0000256" key="7">
    <source>
        <dbReference type="SAM" id="Phobius"/>
    </source>
</evidence>
<evidence type="ECO:0000256" key="4">
    <source>
        <dbReference type="ARBA" id="ARBA00022692"/>
    </source>
</evidence>
<dbReference type="InterPro" id="IPR036259">
    <property type="entry name" value="MFS_trans_sf"/>
</dbReference>
<dbReference type="SUPFAM" id="SSF103473">
    <property type="entry name" value="MFS general substrate transporter"/>
    <property type="match status" value="1"/>
</dbReference>
<evidence type="ECO:0000259" key="8">
    <source>
        <dbReference type="PROSITE" id="PS50850"/>
    </source>
</evidence>
<feature type="transmembrane region" description="Helical" evidence="7">
    <location>
        <begin position="47"/>
        <end position="69"/>
    </location>
</feature>